<sequence>MASGDPNQVAATAHHWSGREARLLRHALRLSVRAFAGYLGVAARTVAKWESGGTATVPRPDTQAILDTALSRADPDARRRFDVLVRQPDEGAAAPAPVTGYDYDAWSDDLDRTMASLGRQEFPLARTLLDRWLRRYHPNSNDTRGMYLYGRSLRLLGDVQQDQGVIRGPASAEQTYRKALRVFTELGTPRRVAQIELKLVVLEEMAGRLETAARHYESLTADERLSEHDRTRARLWIGTALSKRGLNESATRHIVPAIHDFETMEEPEDWSVAHQKLALAHRGAGDLGAAAQAIDVALTHRVNDTPLQKVRLDTAHAHILLSDRATAGNGLTILDRCARISTRFGLLHQLQSIDGIRRAFERQA</sequence>
<proteinExistence type="predicted"/>
<dbReference type="OrthoDB" id="3397572at2"/>
<dbReference type="SUPFAM" id="SSF48452">
    <property type="entry name" value="TPR-like"/>
    <property type="match status" value="1"/>
</dbReference>
<dbReference type="Gene3D" id="1.25.40.10">
    <property type="entry name" value="Tetratricopeptide repeat domain"/>
    <property type="match status" value="1"/>
</dbReference>
<evidence type="ECO:0000313" key="2">
    <source>
        <dbReference type="Proteomes" id="UP000318578"/>
    </source>
</evidence>
<dbReference type="CDD" id="cd00093">
    <property type="entry name" value="HTH_XRE"/>
    <property type="match status" value="1"/>
</dbReference>
<dbReference type="RefSeq" id="WP_144634297.1">
    <property type="nucleotide sequence ID" value="NZ_BNAX01000004.1"/>
</dbReference>
<comment type="caution">
    <text evidence="1">The sequence shown here is derived from an EMBL/GenBank/DDBJ whole genome shotgun (WGS) entry which is preliminary data.</text>
</comment>
<dbReference type="AlphaFoldDB" id="A0A558AKE9"/>
<gene>
    <name evidence="1" type="ORF">FNH06_05020</name>
</gene>
<name>A0A558AKE9_9PSEU</name>
<keyword evidence="2" id="KW-1185">Reference proteome</keyword>
<protein>
    <recommendedName>
        <fullName evidence="3">Helix-turn-helix domain-containing protein</fullName>
    </recommendedName>
</protein>
<accession>A0A558AKE9</accession>
<dbReference type="EMBL" id="VJZA01000005">
    <property type="protein sequence ID" value="TVT24744.1"/>
    <property type="molecule type" value="Genomic_DNA"/>
</dbReference>
<dbReference type="Gene3D" id="1.10.260.40">
    <property type="entry name" value="lambda repressor-like DNA-binding domains"/>
    <property type="match status" value="1"/>
</dbReference>
<dbReference type="InterPro" id="IPR001387">
    <property type="entry name" value="Cro/C1-type_HTH"/>
</dbReference>
<organism evidence="1 2">
    <name type="scientific">Amycolatopsis acidiphila</name>
    <dbReference type="NCBI Taxonomy" id="715473"/>
    <lineage>
        <taxon>Bacteria</taxon>
        <taxon>Bacillati</taxon>
        <taxon>Actinomycetota</taxon>
        <taxon>Actinomycetes</taxon>
        <taxon>Pseudonocardiales</taxon>
        <taxon>Pseudonocardiaceae</taxon>
        <taxon>Amycolatopsis</taxon>
    </lineage>
</organism>
<evidence type="ECO:0008006" key="3">
    <source>
        <dbReference type="Google" id="ProtNLM"/>
    </source>
</evidence>
<dbReference type="InterPro" id="IPR010982">
    <property type="entry name" value="Lambda_DNA-bd_dom_sf"/>
</dbReference>
<reference evidence="1 2" key="1">
    <citation type="submission" date="2019-07" db="EMBL/GenBank/DDBJ databases">
        <title>New species of Amycolatopsis and Streptomyces.</title>
        <authorList>
            <person name="Duangmal K."/>
            <person name="Teo W.F.A."/>
            <person name="Lipun K."/>
        </authorList>
    </citation>
    <scope>NUCLEOTIDE SEQUENCE [LARGE SCALE GENOMIC DNA]</scope>
    <source>
        <strain evidence="1 2">JCM 30562</strain>
    </source>
</reference>
<dbReference type="Proteomes" id="UP000318578">
    <property type="component" value="Unassembled WGS sequence"/>
</dbReference>
<evidence type="ECO:0000313" key="1">
    <source>
        <dbReference type="EMBL" id="TVT24744.1"/>
    </source>
</evidence>
<dbReference type="GO" id="GO:0003677">
    <property type="term" value="F:DNA binding"/>
    <property type="evidence" value="ECO:0007669"/>
    <property type="project" value="InterPro"/>
</dbReference>
<dbReference type="SUPFAM" id="SSF47413">
    <property type="entry name" value="lambda repressor-like DNA-binding domains"/>
    <property type="match status" value="1"/>
</dbReference>
<dbReference type="InterPro" id="IPR011990">
    <property type="entry name" value="TPR-like_helical_dom_sf"/>
</dbReference>